<proteinExistence type="predicted"/>
<dbReference type="AlphaFoldDB" id="D1C3C6"/>
<dbReference type="EMBL" id="CP001823">
    <property type="protein sequence ID" value="ACZ38743.1"/>
    <property type="molecule type" value="Genomic_DNA"/>
</dbReference>
<dbReference type="PANTHER" id="PTHR38463">
    <property type="entry name" value="STRESS RESPONSE PROTEIN YSNF"/>
    <property type="match status" value="1"/>
</dbReference>
<dbReference type="InterPro" id="IPR052967">
    <property type="entry name" value="Stress_Response_Assoc"/>
</dbReference>
<sequence>MVHGDETLDPGMGDIGHIQPSQLQRGWDVFGSEGDKIGDLEEVRDEYIIVSRGFLFTTERFIPLWAVSTAGDGKVFLNVTKDEIETRGWDNAEAVARSRPAGTGEMRGRETRASQTDEMLGRETRAGDTGEMLGRETRTSPTGETEERMEIREEELRTRKREVEAGAVDVEREVVTERETREVPVTREEVDVEYRPVDSKPATQGELSEEEIHVPIHEEEVTVDKETVVTGEVEVRKRQVQDTEEISEEVRKERPRIRGEGDVSLDAEESHEEHPH</sequence>
<dbReference type="SUPFAM" id="SSF50346">
    <property type="entry name" value="PRC-barrel domain"/>
    <property type="match status" value="1"/>
</dbReference>
<dbReference type="Proteomes" id="UP000002027">
    <property type="component" value="Chromosome 1"/>
</dbReference>
<dbReference type="InParanoid" id="D1C3C6"/>
<feature type="compositionally biased region" description="Basic and acidic residues" evidence="1">
    <location>
        <begin position="119"/>
        <end position="138"/>
    </location>
</feature>
<dbReference type="KEGG" id="sti:Sthe_1308"/>
<feature type="domain" description="DUF2382" evidence="2">
    <location>
        <begin position="149"/>
        <end position="257"/>
    </location>
</feature>
<dbReference type="STRING" id="479434.Sthe_1308"/>
<evidence type="ECO:0000259" key="2">
    <source>
        <dbReference type="Pfam" id="PF09557"/>
    </source>
</evidence>
<dbReference type="PANTHER" id="PTHR38463:SF1">
    <property type="entry name" value="STRESS RESPONSE PROTEIN YSNF"/>
    <property type="match status" value="1"/>
</dbReference>
<feature type="region of interest" description="Disordered" evidence="1">
    <location>
        <begin position="99"/>
        <end position="157"/>
    </location>
</feature>
<feature type="compositionally biased region" description="Basic and acidic residues" evidence="1">
    <location>
        <begin position="145"/>
        <end position="157"/>
    </location>
</feature>
<protein>
    <recommendedName>
        <fullName evidence="2">DUF2382 domain-containing protein</fullName>
    </recommendedName>
</protein>
<evidence type="ECO:0000313" key="4">
    <source>
        <dbReference type="Proteomes" id="UP000002027"/>
    </source>
</evidence>
<keyword evidence="4" id="KW-1185">Reference proteome</keyword>
<reference evidence="3 4" key="2">
    <citation type="journal article" date="2010" name="Stand. Genomic Sci.">
        <title>Complete genome sequence of Desulfohalobium retbaense type strain (HR(100)).</title>
        <authorList>
            <person name="Spring S."/>
            <person name="Nolan M."/>
            <person name="Lapidus A."/>
            <person name="Glavina Del Rio T."/>
            <person name="Copeland A."/>
            <person name="Tice H."/>
            <person name="Cheng J.F."/>
            <person name="Lucas S."/>
            <person name="Land M."/>
            <person name="Chen F."/>
            <person name="Bruce D."/>
            <person name="Goodwin L."/>
            <person name="Pitluck S."/>
            <person name="Ivanova N."/>
            <person name="Mavromatis K."/>
            <person name="Mikhailova N."/>
            <person name="Pati A."/>
            <person name="Chen A."/>
            <person name="Palaniappan K."/>
            <person name="Hauser L."/>
            <person name="Chang Y.J."/>
            <person name="Jeffries C.D."/>
            <person name="Munk C."/>
            <person name="Kiss H."/>
            <person name="Chain P."/>
            <person name="Han C."/>
            <person name="Brettin T."/>
            <person name="Detter J.C."/>
            <person name="Schuler E."/>
            <person name="Goker M."/>
            <person name="Rohde M."/>
            <person name="Bristow J."/>
            <person name="Eisen J.A."/>
            <person name="Markowitz V."/>
            <person name="Hugenholtz P."/>
            <person name="Kyrpides N.C."/>
            <person name="Klenk H.P."/>
        </authorList>
    </citation>
    <scope>NUCLEOTIDE SEQUENCE [LARGE SCALE GENOMIC DNA]</scope>
    <source>
        <strain evidence="4">ATCC 49802 / DSM 20745 / S 6022</strain>
    </source>
</reference>
<name>D1C3C6_SPHTD</name>
<dbReference type="NCBIfam" id="TIGR02271">
    <property type="entry name" value="YsnF/AvaK domain"/>
    <property type="match status" value="1"/>
</dbReference>
<dbReference type="Pfam" id="PF09557">
    <property type="entry name" value="DUF2382"/>
    <property type="match status" value="1"/>
</dbReference>
<evidence type="ECO:0000256" key="1">
    <source>
        <dbReference type="SAM" id="MobiDB-lite"/>
    </source>
</evidence>
<feature type="compositionally biased region" description="Basic and acidic residues" evidence="1">
    <location>
        <begin position="248"/>
        <end position="261"/>
    </location>
</feature>
<dbReference type="InterPro" id="IPR019060">
    <property type="entry name" value="DUF2382"/>
</dbReference>
<dbReference type="eggNOG" id="COG3861">
    <property type="taxonomic scope" value="Bacteria"/>
</dbReference>
<dbReference type="RefSeq" id="WP_012871790.1">
    <property type="nucleotide sequence ID" value="NC_013523.1"/>
</dbReference>
<dbReference type="HOGENOM" id="CLU_1007993_0_0_0"/>
<gene>
    <name evidence="3" type="ordered locus">Sthe_1308</name>
</gene>
<evidence type="ECO:0000313" key="3">
    <source>
        <dbReference type="EMBL" id="ACZ38743.1"/>
    </source>
</evidence>
<reference evidence="4" key="1">
    <citation type="submission" date="2009-11" db="EMBL/GenBank/DDBJ databases">
        <title>The complete chromosome 1 of Sphaerobacter thermophilus DSM 20745.</title>
        <authorList>
            <person name="Lucas S."/>
            <person name="Copeland A."/>
            <person name="Lapidus A."/>
            <person name="Glavina del Rio T."/>
            <person name="Dalin E."/>
            <person name="Tice H."/>
            <person name="Bruce D."/>
            <person name="Goodwin L."/>
            <person name="Pitluck S."/>
            <person name="Kyrpides N."/>
            <person name="Mavromatis K."/>
            <person name="Ivanova N."/>
            <person name="Mikhailova N."/>
            <person name="LaButti K.M."/>
            <person name="Clum A."/>
            <person name="Sun H.I."/>
            <person name="Brettin T."/>
            <person name="Detter J.C."/>
            <person name="Han C."/>
            <person name="Larimer F."/>
            <person name="Land M."/>
            <person name="Hauser L."/>
            <person name="Markowitz V."/>
            <person name="Cheng J.F."/>
            <person name="Hugenholtz P."/>
            <person name="Woyke T."/>
            <person name="Wu D."/>
            <person name="Steenblock K."/>
            <person name="Schneider S."/>
            <person name="Pukall R."/>
            <person name="Goeker M."/>
            <person name="Klenk H.P."/>
            <person name="Eisen J.A."/>
        </authorList>
    </citation>
    <scope>NUCLEOTIDE SEQUENCE [LARGE SCALE GENOMIC DNA]</scope>
    <source>
        <strain evidence="4">ATCC 49802 / DSM 20745 / S 6022</strain>
    </source>
</reference>
<feature type="region of interest" description="Disordered" evidence="1">
    <location>
        <begin position="236"/>
        <end position="276"/>
    </location>
</feature>
<organism evidence="3 4">
    <name type="scientific">Sphaerobacter thermophilus (strain ATCC 49802 / DSM 20745 / KCCM 41009 / NCIMB 13125 / S 6022)</name>
    <dbReference type="NCBI Taxonomy" id="479434"/>
    <lineage>
        <taxon>Bacteria</taxon>
        <taxon>Pseudomonadati</taxon>
        <taxon>Thermomicrobiota</taxon>
        <taxon>Thermomicrobia</taxon>
        <taxon>Sphaerobacterales</taxon>
        <taxon>Sphaerobacterineae</taxon>
        <taxon>Sphaerobacteraceae</taxon>
        <taxon>Sphaerobacter</taxon>
    </lineage>
</organism>
<dbReference type="InterPro" id="IPR011033">
    <property type="entry name" value="PRC_barrel-like_sf"/>
</dbReference>
<accession>D1C3C6</accession>